<proteinExistence type="predicted"/>
<organism evidence="1 2">
    <name type="scientific">Prymnesium parvum</name>
    <name type="common">Toxic golden alga</name>
    <dbReference type="NCBI Taxonomy" id="97485"/>
    <lineage>
        <taxon>Eukaryota</taxon>
        <taxon>Haptista</taxon>
        <taxon>Haptophyta</taxon>
        <taxon>Prymnesiophyceae</taxon>
        <taxon>Prymnesiales</taxon>
        <taxon>Prymnesiaceae</taxon>
        <taxon>Prymnesium</taxon>
    </lineage>
</organism>
<keyword evidence="2" id="KW-1185">Reference proteome</keyword>
<dbReference type="Proteomes" id="UP001515480">
    <property type="component" value="Unassembled WGS sequence"/>
</dbReference>
<protein>
    <submittedName>
        <fullName evidence="1">Uncharacterized protein</fullName>
    </submittedName>
</protein>
<gene>
    <name evidence="1" type="ORF">AB1Y20_012240</name>
</gene>
<reference evidence="1 2" key="1">
    <citation type="journal article" date="2024" name="Science">
        <title>Giant polyketide synthase enzymes in the biosynthesis of giant marine polyether toxins.</title>
        <authorList>
            <person name="Fallon T.R."/>
            <person name="Shende V.V."/>
            <person name="Wierzbicki I.H."/>
            <person name="Pendleton A.L."/>
            <person name="Watervoot N.F."/>
            <person name="Auber R.P."/>
            <person name="Gonzalez D.J."/>
            <person name="Wisecaver J.H."/>
            <person name="Moore B.S."/>
        </authorList>
    </citation>
    <scope>NUCLEOTIDE SEQUENCE [LARGE SCALE GENOMIC DNA]</scope>
    <source>
        <strain evidence="1 2">12B1</strain>
    </source>
</reference>
<accession>A0AB34INI7</accession>
<sequence>MAIQASQVDVERWQSMLNCSVEAVEEVVVTAAAAEEEEGVVVTDLVAMGRVEGTTEDSMAWAPLVVGMVKAEVATELGSAILASGL</sequence>
<evidence type="ECO:0000313" key="2">
    <source>
        <dbReference type="Proteomes" id="UP001515480"/>
    </source>
</evidence>
<evidence type="ECO:0000313" key="1">
    <source>
        <dbReference type="EMBL" id="KAL1503772.1"/>
    </source>
</evidence>
<name>A0AB34INI7_PRYPA</name>
<comment type="caution">
    <text evidence="1">The sequence shown here is derived from an EMBL/GenBank/DDBJ whole genome shotgun (WGS) entry which is preliminary data.</text>
</comment>
<dbReference type="EMBL" id="JBGBPQ010000021">
    <property type="protein sequence ID" value="KAL1503772.1"/>
    <property type="molecule type" value="Genomic_DNA"/>
</dbReference>
<dbReference type="AlphaFoldDB" id="A0AB34INI7"/>